<proteinExistence type="predicted"/>
<sequence>MKHALPERAWPCPERLWIAGTVLMAVYAGFQFLWPTIGQPAETLTAVLGLIALLRYGTGLRNTAPLWLLLAALVVQTLSWWLILRDVPDYAADNPRLDRLAKLFIFIAVAWWLGGSTRLTLTVWGLALGGFLLQALFGGGGWEEWQAGLQGQRIEYGIRNAQHGAMLFGVTLLGLVIFAGRFWQPGRWHLARRGLWCAMTLLALVGVLIGLTRAVWLGLLLAFAVAAFVVIYHRRRFARPVAGGLTPLRLGLMGLALACVLALAGWAFQGTLIQRIADEREVLVHMAERGLEDVPYTSIGIRINTWQAGVEWGLERPWVGWGSEARSLVIHETPWLPPFVKEHFGHLHNFLLEVWVAYGLFGVMLILGLAGWVGWATFVSWRGGVMPGDMALFALAFFIYWAVVNQFESYNSFWTGVFVHNLIVGGLVTHYWRWWKEQRA</sequence>
<dbReference type="InterPro" id="IPR051533">
    <property type="entry name" value="WaaL-like"/>
</dbReference>
<dbReference type="Pfam" id="PF04932">
    <property type="entry name" value="Wzy_C"/>
    <property type="match status" value="1"/>
</dbReference>
<keyword evidence="8" id="KW-1185">Reference proteome</keyword>
<feature type="domain" description="O-antigen ligase-related" evidence="6">
    <location>
        <begin position="199"/>
        <end position="367"/>
    </location>
</feature>
<feature type="transmembrane region" description="Helical" evidence="5">
    <location>
        <begin position="64"/>
        <end position="84"/>
    </location>
</feature>
<keyword evidence="2 5" id="KW-0812">Transmembrane</keyword>
<feature type="transmembrane region" description="Helical" evidence="5">
    <location>
        <begin position="190"/>
        <end position="209"/>
    </location>
</feature>
<name>A0ABV7B6L9_9GAMM</name>
<feature type="transmembrane region" description="Helical" evidence="5">
    <location>
        <begin position="96"/>
        <end position="114"/>
    </location>
</feature>
<gene>
    <name evidence="7" type="ORF">ACFODV_11030</name>
</gene>
<evidence type="ECO:0000256" key="2">
    <source>
        <dbReference type="ARBA" id="ARBA00022692"/>
    </source>
</evidence>
<evidence type="ECO:0000313" key="7">
    <source>
        <dbReference type="EMBL" id="MFC2992566.1"/>
    </source>
</evidence>
<keyword evidence="3 5" id="KW-1133">Transmembrane helix</keyword>
<protein>
    <submittedName>
        <fullName evidence="7">O-antigen ligase family protein</fullName>
    </submittedName>
</protein>
<dbReference type="InterPro" id="IPR007016">
    <property type="entry name" value="O-antigen_ligase-rel_domated"/>
</dbReference>
<feature type="transmembrane region" description="Helical" evidence="5">
    <location>
        <begin position="413"/>
        <end position="432"/>
    </location>
</feature>
<dbReference type="EMBL" id="JBHRSQ010000014">
    <property type="protein sequence ID" value="MFC2992566.1"/>
    <property type="molecule type" value="Genomic_DNA"/>
</dbReference>
<evidence type="ECO:0000256" key="1">
    <source>
        <dbReference type="ARBA" id="ARBA00004141"/>
    </source>
</evidence>
<evidence type="ECO:0000313" key="8">
    <source>
        <dbReference type="Proteomes" id="UP001595386"/>
    </source>
</evidence>
<evidence type="ECO:0000256" key="3">
    <source>
        <dbReference type="ARBA" id="ARBA00022989"/>
    </source>
</evidence>
<feature type="transmembrane region" description="Helical" evidence="5">
    <location>
        <begin position="40"/>
        <end position="57"/>
    </location>
</feature>
<evidence type="ECO:0000256" key="4">
    <source>
        <dbReference type="ARBA" id="ARBA00023136"/>
    </source>
</evidence>
<dbReference type="PANTHER" id="PTHR37422:SF13">
    <property type="entry name" value="LIPOPOLYSACCHARIDE BIOSYNTHESIS PROTEIN PA4999-RELATED"/>
    <property type="match status" value="1"/>
</dbReference>
<feature type="transmembrane region" description="Helical" evidence="5">
    <location>
        <begin position="245"/>
        <end position="268"/>
    </location>
</feature>
<evidence type="ECO:0000256" key="5">
    <source>
        <dbReference type="SAM" id="Phobius"/>
    </source>
</evidence>
<feature type="transmembrane region" description="Helical" evidence="5">
    <location>
        <begin position="390"/>
        <end position="407"/>
    </location>
</feature>
<feature type="transmembrane region" description="Helical" evidence="5">
    <location>
        <begin position="121"/>
        <end position="142"/>
    </location>
</feature>
<organism evidence="7 8">
    <name type="scientific">Halomonas tibetensis</name>
    <dbReference type="NCBI Taxonomy" id="2259590"/>
    <lineage>
        <taxon>Bacteria</taxon>
        <taxon>Pseudomonadati</taxon>
        <taxon>Pseudomonadota</taxon>
        <taxon>Gammaproteobacteria</taxon>
        <taxon>Oceanospirillales</taxon>
        <taxon>Halomonadaceae</taxon>
        <taxon>Halomonas</taxon>
    </lineage>
</organism>
<feature type="transmembrane region" description="Helical" evidence="5">
    <location>
        <begin position="355"/>
        <end position="378"/>
    </location>
</feature>
<reference evidence="8" key="1">
    <citation type="journal article" date="2019" name="Int. J. Syst. Evol. Microbiol.">
        <title>The Global Catalogue of Microorganisms (GCM) 10K type strain sequencing project: providing services to taxonomists for standard genome sequencing and annotation.</title>
        <authorList>
            <consortium name="The Broad Institute Genomics Platform"/>
            <consortium name="The Broad Institute Genome Sequencing Center for Infectious Disease"/>
            <person name="Wu L."/>
            <person name="Ma J."/>
        </authorList>
    </citation>
    <scope>NUCLEOTIDE SEQUENCE [LARGE SCALE GENOMIC DNA]</scope>
    <source>
        <strain evidence="8">KCTC 52660</strain>
    </source>
</reference>
<accession>A0ABV7B6L9</accession>
<dbReference type="Proteomes" id="UP001595386">
    <property type="component" value="Unassembled WGS sequence"/>
</dbReference>
<comment type="subcellular location">
    <subcellularLocation>
        <location evidence="1">Membrane</location>
        <topology evidence="1">Multi-pass membrane protein</topology>
    </subcellularLocation>
</comment>
<keyword evidence="4 5" id="KW-0472">Membrane</keyword>
<keyword evidence="7" id="KW-0436">Ligase</keyword>
<dbReference type="GO" id="GO:0016874">
    <property type="term" value="F:ligase activity"/>
    <property type="evidence" value="ECO:0007669"/>
    <property type="project" value="UniProtKB-KW"/>
</dbReference>
<feature type="transmembrane region" description="Helical" evidence="5">
    <location>
        <begin position="215"/>
        <end position="233"/>
    </location>
</feature>
<dbReference type="RefSeq" id="WP_379759085.1">
    <property type="nucleotide sequence ID" value="NZ_JBHRSQ010000014.1"/>
</dbReference>
<feature type="transmembrane region" description="Helical" evidence="5">
    <location>
        <begin position="16"/>
        <end position="34"/>
    </location>
</feature>
<comment type="caution">
    <text evidence="7">The sequence shown here is derived from an EMBL/GenBank/DDBJ whole genome shotgun (WGS) entry which is preliminary data.</text>
</comment>
<dbReference type="PANTHER" id="PTHR37422">
    <property type="entry name" value="TEICHURONIC ACID BIOSYNTHESIS PROTEIN TUAE"/>
    <property type="match status" value="1"/>
</dbReference>
<evidence type="ECO:0000259" key="6">
    <source>
        <dbReference type="Pfam" id="PF04932"/>
    </source>
</evidence>
<feature type="transmembrane region" description="Helical" evidence="5">
    <location>
        <begin position="162"/>
        <end position="183"/>
    </location>
</feature>